<reference evidence="1" key="1">
    <citation type="journal article" date="2023" name="G3 (Bethesda)">
        <title>Whole genome assemblies of Zophobas morio and Tenebrio molitor.</title>
        <authorList>
            <person name="Kaur S."/>
            <person name="Stinson S.A."/>
            <person name="diCenzo G.C."/>
        </authorList>
    </citation>
    <scope>NUCLEOTIDE SEQUENCE</scope>
    <source>
        <strain evidence="1">QUZm001</strain>
    </source>
</reference>
<dbReference type="Proteomes" id="UP001168821">
    <property type="component" value="Unassembled WGS sequence"/>
</dbReference>
<proteinExistence type="predicted"/>
<keyword evidence="2" id="KW-1185">Reference proteome</keyword>
<sequence>MKVVYSVEQDTFIVISYSHNGTFVNGECVYSVTACKQETLAKYRDFIVQETSLEAHARDVIKRFVRTRSVDKGKSPGRLSVFEEVVDDFRLLDQHNAQTSLTRFPQQLGVPIAT</sequence>
<organism evidence="1 2">
    <name type="scientific">Zophobas morio</name>
    <dbReference type="NCBI Taxonomy" id="2755281"/>
    <lineage>
        <taxon>Eukaryota</taxon>
        <taxon>Metazoa</taxon>
        <taxon>Ecdysozoa</taxon>
        <taxon>Arthropoda</taxon>
        <taxon>Hexapoda</taxon>
        <taxon>Insecta</taxon>
        <taxon>Pterygota</taxon>
        <taxon>Neoptera</taxon>
        <taxon>Endopterygota</taxon>
        <taxon>Coleoptera</taxon>
        <taxon>Polyphaga</taxon>
        <taxon>Cucujiformia</taxon>
        <taxon>Tenebrionidae</taxon>
        <taxon>Zophobas</taxon>
    </lineage>
</organism>
<gene>
    <name evidence="1" type="ORF">Zmor_020498</name>
</gene>
<dbReference type="AlphaFoldDB" id="A0AA38I7N5"/>
<dbReference type="EMBL" id="JALNTZ010000006">
    <property type="protein sequence ID" value="KAJ3648719.1"/>
    <property type="molecule type" value="Genomic_DNA"/>
</dbReference>
<evidence type="ECO:0000313" key="1">
    <source>
        <dbReference type="EMBL" id="KAJ3648719.1"/>
    </source>
</evidence>
<comment type="caution">
    <text evidence="1">The sequence shown here is derived from an EMBL/GenBank/DDBJ whole genome shotgun (WGS) entry which is preliminary data.</text>
</comment>
<protein>
    <submittedName>
        <fullName evidence="1">Uncharacterized protein</fullName>
    </submittedName>
</protein>
<accession>A0AA38I7N5</accession>
<name>A0AA38I7N5_9CUCU</name>
<evidence type="ECO:0000313" key="2">
    <source>
        <dbReference type="Proteomes" id="UP001168821"/>
    </source>
</evidence>